<evidence type="ECO:0000256" key="5">
    <source>
        <dbReference type="ARBA" id="ARBA00022833"/>
    </source>
</evidence>
<evidence type="ECO:0000313" key="11">
    <source>
        <dbReference type="WBParaSite" id="ALUE_0001572201-mRNA-1"/>
    </source>
</evidence>
<dbReference type="Gene3D" id="3.30.160.60">
    <property type="entry name" value="Classic Zinc Finger"/>
    <property type="match status" value="4"/>
</dbReference>
<dbReference type="WBParaSite" id="ALUE_0001572201-mRNA-1">
    <property type="protein sequence ID" value="ALUE_0001572201-mRNA-1"/>
    <property type="gene ID" value="ALUE_0001572201"/>
</dbReference>
<evidence type="ECO:0000256" key="8">
    <source>
        <dbReference type="SAM" id="Coils"/>
    </source>
</evidence>
<keyword evidence="5" id="KW-0862">Zinc</keyword>
<accession>A0A9J2Q1F8</accession>
<evidence type="ECO:0000256" key="6">
    <source>
        <dbReference type="ARBA" id="ARBA00023242"/>
    </source>
</evidence>
<sequence length="415" mass="47955">MAMPMQHAEMGHVAPDGVVYHQRIDPTAEHEELRHMDEELVDPNEYVDEQEFRDDDDLGPHSLPPRAVHQCNICNKIFVSFKGLQQHAVIHTDQKPFGCDICGKAFRFKSNLFEHRSVHSGFTPHACPYCGKTCRLKGNLKKHLKTHVSTKEELEEAWKPFASNRRPPADIPDDAIIVRSTGEPFFTPPSRPRKRKLGLGPDARAWIDKIRRGELLPSATISEKMRRLAELLKAAEENSFSLEEVFEQARALSFERFDCPLCKSVFMSRLECAEHIELEHPMARMERPLFCEMRRLAELLKAAEENSFSLEEVFEQARALSFERFDCPLCKSVFMSRLECAEHIELEHPMARMERPLFCEVCLKTFADRKSMEQHESYHKRVHLLIEHGDLEIVDPEILLPETCDVVEEEIDTVV</sequence>
<keyword evidence="10" id="KW-1185">Reference proteome</keyword>
<dbReference type="AlphaFoldDB" id="A0A9J2Q1F8"/>
<dbReference type="GO" id="GO:0008270">
    <property type="term" value="F:zinc ion binding"/>
    <property type="evidence" value="ECO:0007669"/>
    <property type="project" value="UniProtKB-KW"/>
</dbReference>
<dbReference type="Pfam" id="PF12874">
    <property type="entry name" value="zf-met"/>
    <property type="match status" value="1"/>
</dbReference>
<comment type="subcellular location">
    <subcellularLocation>
        <location evidence="1">Nucleus speckle</location>
    </subcellularLocation>
</comment>
<dbReference type="PANTHER" id="PTHR24394:SF29">
    <property type="entry name" value="MYONEURIN"/>
    <property type="match status" value="1"/>
</dbReference>
<feature type="domain" description="C2H2-type" evidence="9">
    <location>
        <begin position="357"/>
        <end position="379"/>
    </location>
</feature>
<dbReference type="PROSITE" id="PS50157">
    <property type="entry name" value="ZINC_FINGER_C2H2_2"/>
    <property type="match status" value="4"/>
</dbReference>
<reference evidence="11" key="1">
    <citation type="submission" date="2023-03" db="UniProtKB">
        <authorList>
            <consortium name="WormBaseParasite"/>
        </authorList>
    </citation>
    <scope>IDENTIFICATION</scope>
</reference>
<dbReference type="InterPro" id="IPR013087">
    <property type="entry name" value="Znf_C2H2_type"/>
</dbReference>
<dbReference type="SMART" id="SM00355">
    <property type="entry name" value="ZnF_C2H2"/>
    <property type="match status" value="6"/>
</dbReference>
<keyword evidence="4 7" id="KW-0863">Zinc-finger</keyword>
<evidence type="ECO:0000256" key="7">
    <source>
        <dbReference type="PROSITE-ProRule" id="PRU00042"/>
    </source>
</evidence>
<evidence type="ECO:0000313" key="10">
    <source>
        <dbReference type="Proteomes" id="UP000036681"/>
    </source>
</evidence>
<keyword evidence="8" id="KW-0175">Coiled coil</keyword>
<dbReference type="PANTHER" id="PTHR24394">
    <property type="entry name" value="ZINC FINGER PROTEIN"/>
    <property type="match status" value="1"/>
</dbReference>
<dbReference type="InterPro" id="IPR036236">
    <property type="entry name" value="Znf_C2H2_sf"/>
</dbReference>
<dbReference type="Proteomes" id="UP000036681">
    <property type="component" value="Unplaced"/>
</dbReference>
<feature type="domain" description="C2H2-type" evidence="9">
    <location>
        <begin position="69"/>
        <end position="96"/>
    </location>
</feature>
<dbReference type="GO" id="GO:0000981">
    <property type="term" value="F:DNA-binding transcription factor activity, RNA polymerase II-specific"/>
    <property type="evidence" value="ECO:0007669"/>
    <property type="project" value="TreeGrafter"/>
</dbReference>
<dbReference type="FunFam" id="3.30.160.60:FF:000065">
    <property type="entry name" value="B-cell CLL/lymphoma 6, member B"/>
    <property type="match status" value="1"/>
</dbReference>
<dbReference type="SUPFAM" id="SSF57667">
    <property type="entry name" value="beta-beta-alpha zinc fingers"/>
    <property type="match status" value="2"/>
</dbReference>
<proteinExistence type="predicted"/>
<dbReference type="PROSITE" id="PS00028">
    <property type="entry name" value="ZINC_FINGER_C2H2_1"/>
    <property type="match status" value="6"/>
</dbReference>
<evidence type="ECO:0000256" key="1">
    <source>
        <dbReference type="ARBA" id="ARBA00004324"/>
    </source>
</evidence>
<keyword evidence="2" id="KW-0479">Metal-binding</keyword>
<feature type="domain" description="C2H2-type" evidence="9">
    <location>
        <begin position="125"/>
        <end position="152"/>
    </location>
</feature>
<dbReference type="GO" id="GO:0016607">
    <property type="term" value="C:nuclear speck"/>
    <property type="evidence" value="ECO:0007669"/>
    <property type="project" value="UniProtKB-SubCell"/>
</dbReference>
<evidence type="ECO:0000256" key="3">
    <source>
        <dbReference type="ARBA" id="ARBA00022737"/>
    </source>
</evidence>
<dbReference type="FunFam" id="3.30.160.60:FF:002484">
    <property type="entry name" value="Protein CBR-LSY-2"/>
    <property type="match status" value="1"/>
</dbReference>
<evidence type="ECO:0000256" key="2">
    <source>
        <dbReference type="ARBA" id="ARBA00022723"/>
    </source>
</evidence>
<protein>
    <submittedName>
        <fullName evidence="11">C2H2-type domain-containing protein</fullName>
    </submittedName>
</protein>
<feature type="coiled-coil region" evidence="8">
    <location>
        <begin position="218"/>
        <end position="245"/>
    </location>
</feature>
<keyword evidence="6" id="KW-0539">Nucleus</keyword>
<dbReference type="Pfam" id="PF00096">
    <property type="entry name" value="zf-C2H2"/>
    <property type="match status" value="3"/>
</dbReference>
<evidence type="ECO:0000256" key="4">
    <source>
        <dbReference type="ARBA" id="ARBA00022771"/>
    </source>
</evidence>
<feature type="domain" description="C2H2-type" evidence="9">
    <location>
        <begin position="97"/>
        <end position="124"/>
    </location>
</feature>
<evidence type="ECO:0000259" key="9">
    <source>
        <dbReference type="PROSITE" id="PS50157"/>
    </source>
</evidence>
<organism evidence="10 11">
    <name type="scientific">Ascaris lumbricoides</name>
    <name type="common">Giant roundworm</name>
    <dbReference type="NCBI Taxonomy" id="6252"/>
    <lineage>
        <taxon>Eukaryota</taxon>
        <taxon>Metazoa</taxon>
        <taxon>Ecdysozoa</taxon>
        <taxon>Nematoda</taxon>
        <taxon>Chromadorea</taxon>
        <taxon>Rhabditida</taxon>
        <taxon>Spirurina</taxon>
        <taxon>Ascaridomorpha</taxon>
        <taxon>Ascaridoidea</taxon>
        <taxon>Ascarididae</taxon>
        <taxon>Ascaris</taxon>
    </lineage>
</organism>
<name>A0A9J2Q1F8_ASCLU</name>
<keyword evidence="3" id="KW-0677">Repeat</keyword>